<dbReference type="AlphaFoldDB" id="A0ABC9NMD1"/>
<reference evidence="1 2" key="1">
    <citation type="submission" date="2008-02" db="EMBL/GenBank/DDBJ databases">
        <title>Annotation of Escherichia albertii TW07627.</title>
        <authorList>
            <person name="Sutton G."/>
            <person name="Whittam T.S."/>
            <person name="Sebastian Y."/>
        </authorList>
    </citation>
    <scope>NUCLEOTIDE SEQUENCE [LARGE SCALE GENOMIC DNA]</scope>
    <source>
        <strain evidence="1 2">TW07627</strain>
    </source>
</reference>
<gene>
    <name evidence="1" type="ORF">ESCAB7627_3250</name>
</gene>
<accession>A0ABC9NMD1</accession>
<dbReference type="Proteomes" id="UP000003042">
    <property type="component" value="Unassembled WGS sequence"/>
</dbReference>
<proteinExistence type="predicted"/>
<organism evidence="1 2">
    <name type="scientific">Escherichia albertii (strain TW07627)</name>
    <dbReference type="NCBI Taxonomy" id="502347"/>
    <lineage>
        <taxon>Bacteria</taxon>
        <taxon>Pseudomonadati</taxon>
        <taxon>Pseudomonadota</taxon>
        <taxon>Gammaproteobacteria</taxon>
        <taxon>Enterobacterales</taxon>
        <taxon>Enterobacteriaceae</taxon>
        <taxon>Escherichia</taxon>
    </lineage>
</organism>
<evidence type="ECO:0000313" key="2">
    <source>
        <dbReference type="Proteomes" id="UP000003042"/>
    </source>
</evidence>
<dbReference type="EMBL" id="ABKX01000006">
    <property type="protein sequence ID" value="EDS91404.1"/>
    <property type="molecule type" value="Genomic_DNA"/>
</dbReference>
<comment type="caution">
    <text evidence="1">The sequence shown here is derived from an EMBL/GenBank/DDBJ whole genome shotgun (WGS) entry which is preliminary data.</text>
</comment>
<evidence type="ECO:0000313" key="1">
    <source>
        <dbReference type="EMBL" id="EDS91404.1"/>
    </source>
</evidence>
<protein>
    <submittedName>
        <fullName evidence="1">Uncharacterized protein</fullName>
    </submittedName>
</protein>
<name>A0ABC9NMD1_ESCAT</name>
<sequence>MIAKVFCDLHHASTPGFKYTFLVVLNKNELSDVLVSMES</sequence>